<accession>A0A0R1U880</accession>
<dbReference type="STRING" id="1423783.FC50_GL001469"/>
<keyword evidence="8 11" id="KW-0378">Hydrolase</keyword>
<proteinExistence type="inferred from homology"/>
<comment type="function">
    <text evidence="11">Required for correct processing of both the 5' and 3' ends of 5S rRNA precursor. Cleaves both sides of a double-stranded region yielding mature 5S rRNA in one step.</text>
</comment>
<keyword evidence="3 11" id="KW-0698">rRNA processing</keyword>
<dbReference type="CDD" id="cd01027">
    <property type="entry name" value="TOPRIM_RNase_M5_like"/>
    <property type="match status" value="1"/>
</dbReference>
<dbReference type="SMART" id="SM00493">
    <property type="entry name" value="TOPRIM"/>
    <property type="match status" value="1"/>
</dbReference>
<dbReference type="GO" id="GO:0043822">
    <property type="term" value="F:ribonuclease M5 activity"/>
    <property type="evidence" value="ECO:0007669"/>
    <property type="project" value="UniProtKB-UniRule"/>
</dbReference>
<dbReference type="FunFam" id="3.40.1360.10:FF:000006">
    <property type="entry name" value="Ribonuclease M5"/>
    <property type="match status" value="1"/>
</dbReference>
<keyword evidence="4 11" id="KW-0540">Nuclease</keyword>
<gene>
    <name evidence="11" type="primary">rnmV</name>
    <name evidence="14" type="ORF">FC50_GL001469</name>
</gene>
<feature type="domain" description="Toprim" evidence="13">
    <location>
        <begin position="6"/>
        <end position="90"/>
    </location>
</feature>
<dbReference type="Pfam" id="PF01751">
    <property type="entry name" value="Toprim"/>
    <property type="match status" value="1"/>
</dbReference>
<dbReference type="SUPFAM" id="SSF110455">
    <property type="entry name" value="Toprim domain"/>
    <property type="match status" value="1"/>
</dbReference>
<evidence type="ECO:0000259" key="13">
    <source>
        <dbReference type="PROSITE" id="PS50880"/>
    </source>
</evidence>
<comment type="caution">
    <text evidence="14">The sequence shown here is derived from an EMBL/GenBank/DDBJ whole genome shotgun (WGS) entry which is preliminary data.</text>
</comment>
<dbReference type="GO" id="GO:0005737">
    <property type="term" value="C:cytoplasm"/>
    <property type="evidence" value="ECO:0007669"/>
    <property type="project" value="UniProtKB-SubCell"/>
</dbReference>
<dbReference type="GO" id="GO:0019843">
    <property type="term" value="F:rRNA binding"/>
    <property type="evidence" value="ECO:0007669"/>
    <property type="project" value="UniProtKB-KW"/>
</dbReference>
<keyword evidence="15" id="KW-1185">Reference proteome</keyword>
<dbReference type="PROSITE" id="PS50880">
    <property type="entry name" value="TOPRIM"/>
    <property type="match status" value="1"/>
</dbReference>
<dbReference type="InterPro" id="IPR006171">
    <property type="entry name" value="TOPRIM_dom"/>
</dbReference>
<evidence type="ECO:0000256" key="3">
    <source>
        <dbReference type="ARBA" id="ARBA00022552"/>
    </source>
</evidence>
<evidence type="ECO:0000313" key="14">
    <source>
        <dbReference type="EMBL" id="KRL86059.1"/>
    </source>
</evidence>
<evidence type="ECO:0000313" key="15">
    <source>
        <dbReference type="Proteomes" id="UP000051922"/>
    </source>
</evidence>
<keyword evidence="1 11" id="KW-0963">Cytoplasm</keyword>
<protein>
    <recommendedName>
        <fullName evidence="11 12">Ribonuclease M5</fullName>
        <ecNumber evidence="11 12">3.1.26.8</ecNumber>
    </recommendedName>
    <alternativeName>
        <fullName evidence="11">RNase M5</fullName>
    </alternativeName>
    <alternativeName>
        <fullName evidence="11">Ribosomal RNA terminal maturase M5</fullName>
    </alternativeName>
</protein>
<dbReference type="InterPro" id="IPR034141">
    <property type="entry name" value="TOPRIM_RNase_M5-like"/>
</dbReference>
<keyword evidence="10 11" id="KW-0694">RNA-binding</keyword>
<evidence type="ECO:0000256" key="10">
    <source>
        <dbReference type="ARBA" id="ARBA00022884"/>
    </source>
</evidence>
<keyword evidence="5" id="KW-0479">Metal-binding</keyword>
<evidence type="ECO:0000256" key="11">
    <source>
        <dbReference type="HAMAP-Rule" id="MF_01469"/>
    </source>
</evidence>
<dbReference type="PANTHER" id="PTHR39156">
    <property type="entry name" value="RIBONUCLEASE M5"/>
    <property type="match status" value="1"/>
</dbReference>
<comment type="catalytic activity">
    <reaction evidence="11">
        <text>Endonucleolytic cleavage of RNA, removing 21 and 42 nucleotides, respectively, from the 5'- and 3'-termini of a 5S-rRNA precursor.</text>
        <dbReference type="EC" id="3.1.26.8"/>
    </reaction>
</comment>
<keyword evidence="2 11" id="KW-0690">Ribosome biogenesis</keyword>
<evidence type="ECO:0000256" key="5">
    <source>
        <dbReference type="ARBA" id="ARBA00022723"/>
    </source>
</evidence>
<dbReference type="AlphaFoldDB" id="A0A0R1U880"/>
<evidence type="ECO:0000256" key="8">
    <source>
        <dbReference type="ARBA" id="ARBA00022801"/>
    </source>
</evidence>
<dbReference type="PANTHER" id="PTHR39156:SF1">
    <property type="entry name" value="RIBONUCLEASE M5"/>
    <property type="match status" value="1"/>
</dbReference>
<sequence>MVEHIKQIIVVEGRDDTKRLREAFGDVDTIETHGSAINDATLARIKHAQETRGVIVLTDPDFQGQRIRKKIMAAVPDAQHAFLPRNQAVPERSGGSLGVEHAHADDLQEVLGHLFTMSPAAPEVITREDLWTAGLLNGPDAKRRRELLGDELNIGYANGKQLVRRLRAFAISTEEFAAALRRVNERINND</sequence>
<dbReference type="RefSeq" id="WP_054650174.1">
    <property type="nucleotide sequence ID" value="NZ_AZFJ01000049.1"/>
</dbReference>
<dbReference type="NCBIfam" id="TIGR00334">
    <property type="entry name" value="5S_RNA_mat_M5"/>
    <property type="match status" value="1"/>
</dbReference>
<dbReference type="PATRIC" id="fig|1423783.4.peg.1511"/>
<comment type="similarity">
    <text evidence="11">Belongs to the ribonuclease M5 family.</text>
</comment>
<evidence type="ECO:0000256" key="12">
    <source>
        <dbReference type="NCBIfam" id="TIGR00334"/>
    </source>
</evidence>
<dbReference type="InterPro" id="IPR025156">
    <property type="entry name" value="RNase_M5_C"/>
</dbReference>
<dbReference type="GO" id="GO:0006364">
    <property type="term" value="P:rRNA processing"/>
    <property type="evidence" value="ECO:0007669"/>
    <property type="project" value="UniProtKB-UniRule"/>
</dbReference>
<reference evidence="14 15" key="1">
    <citation type="journal article" date="2015" name="Genome Announc.">
        <title>Expanding the biotechnology potential of lactobacilli through comparative genomics of 213 strains and associated genera.</title>
        <authorList>
            <person name="Sun Z."/>
            <person name="Harris H.M."/>
            <person name="McCann A."/>
            <person name="Guo C."/>
            <person name="Argimon S."/>
            <person name="Zhang W."/>
            <person name="Yang X."/>
            <person name="Jeffery I.B."/>
            <person name="Cooney J.C."/>
            <person name="Kagawa T.F."/>
            <person name="Liu W."/>
            <person name="Song Y."/>
            <person name="Salvetti E."/>
            <person name="Wrobel A."/>
            <person name="Rasinkangas P."/>
            <person name="Parkhill J."/>
            <person name="Rea M.C."/>
            <person name="O'Sullivan O."/>
            <person name="Ritari J."/>
            <person name="Douillard F.P."/>
            <person name="Paul Ross R."/>
            <person name="Yang R."/>
            <person name="Briner A.E."/>
            <person name="Felis G.E."/>
            <person name="de Vos W.M."/>
            <person name="Barrangou R."/>
            <person name="Klaenhammer T.R."/>
            <person name="Caufield P.W."/>
            <person name="Cui Y."/>
            <person name="Zhang H."/>
            <person name="O'Toole P.W."/>
        </authorList>
    </citation>
    <scope>NUCLEOTIDE SEQUENCE [LARGE SCALE GENOMIC DNA]</scope>
    <source>
        <strain evidence="14 15">DSM 15945</strain>
    </source>
</reference>
<dbReference type="Gene3D" id="3.40.1360.10">
    <property type="match status" value="1"/>
</dbReference>
<evidence type="ECO:0000256" key="6">
    <source>
        <dbReference type="ARBA" id="ARBA00022730"/>
    </source>
</evidence>
<dbReference type="HAMAP" id="MF_01469">
    <property type="entry name" value="RNase_M5"/>
    <property type="match status" value="1"/>
</dbReference>
<keyword evidence="6 11" id="KW-0699">rRNA-binding</keyword>
<evidence type="ECO:0000256" key="7">
    <source>
        <dbReference type="ARBA" id="ARBA00022759"/>
    </source>
</evidence>
<name>A0A0R1U880_9LACO</name>
<evidence type="ECO:0000256" key="1">
    <source>
        <dbReference type="ARBA" id="ARBA00022490"/>
    </source>
</evidence>
<dbReference type="EMBL" id="AZFJ01000049">
    <property type="protein sequence ID" value="KRL86059.1"/>
    <property type="molecule type" value="Genomic_DNA"/>
</dbReference>
<organism evidence="14 15">
    <name type="scientific">Lacticaseibacillus pantheris DSM 15945 = JCM 12539 = NBRC 106106</name>
    <dbReference type="NCBI Taxonomy" id="1423783"/>
    <lineage>
        <taxon>Bacteria</taxon>
        <taxon>Bacillati</taxon>
        <taxon>Bacillota</taxon>
        <taxon>Bacilli</taxon>
        <taxon>Lactobacillales</taxon>
        <taxon>Lactobacillaceae</taxon>
        <taxon>Lacticaseibacillus</taxon>
    </lineage>
</organism>
<evidence type="ECO:0000256" key="2">
    <source>
        <dbReference type="ARBA" id="ARBA00022517"/>
    </source>
</evidence>
<dbReference type="EC" id="3.1.26.8" evidence="11 12"/>
<keyword evidence="7 11" id="KW-0255">Endonuclease</keyword>
<dbReference type="Proteomes" id="UP000051922">
    <property type="component" value="Unassembled WGS sequence"/>
</dbReference>
<evidence type="ECO:0000256" key="9">
    <source>
        <dbReference type="ARBA" id="ARBA00022842"/>
    </source>
</evidence>
<dbReference type="OrthoDB" id="9791329at2"/>
<keyword evidence="9" id="KW-0460">Magnesium</keyword>
<comment type="subcellular location">
    <subcellularLocation>
        <location evidence="11">Cytoplasm</location>
    </subcellularLocation>
</comment>
<dbReference type="Pfam" id="PF13331">
    <property type="entry name" value="DUF4093"/>
    <property type="match status" value="1"/>
</dbReference>
<dbReference type="GO" id="GO:0046872">
    <property type="term" value="F:metal ion binding"/>
    <property type="evidence" value="ECO:0007669"/>
    <property type="project" value="UniProtKB-KW"/>
</dbReference>
<evidence type="ECO:0000256" key="4">
    <source>
        <dbReference type="ARBA" id="ARBA00022722"/>
    </source>
</evidence>
<dbReference type="InterPro" id="IPR004466">
    <property type="entry name" value="RNase_M5"/>
</dbReference>